<feature type="transmembrane region" description="Helical" evidence="1">
    <location>
        <begin position="15"/>
        <end position="36"/>
    </location>
</feature>
<gene>
    <name evidence="2" type="ORF">ATK30_6198</name>
</gene>
<keyword evidence="1" id="KW-0472">Membrane</keyword>
<sequence>MVAGRFVASRSVPGGALYVPFVVGTVAVALGIVSLATAHRLLRDAHPCWAGLTVQQGAASSASTCPGIPICR</sequence>
<evidence type="ECO:0000313" key="2">
    <source>
        <dbReference type="EMBL" id="PKV95284.1"/>
    </source>
</evidence>
<dbReference type="Proteomes" id="UP000233750">
    <property type="component" value="Unassembled WGS sequence"/>
</dbReference>
<evidence type="ECO:0000313" key="3">
    <source>
        <dbReference type="Proteomes" id="UP000233750"/>
    </source>
</evidence>
<dbReference type="AlphaFoldDB" id="A0A2N3WN37"/>
<protein>
    <submittedName>
        <fullName evidence="2">Uncharacterized protein</fullName>
    </submittedName>
</protein>
<reference evidence="2 3" key="1">
    <citation type="submission" date="2017-12" db="EMBL/GenBank/DDBJ databases">
        <title>Sequencing the genomes of 1000 Actinobacteria strains.</title>
        <authorList>
            <person name="Klenk H.-P."/>
        </authorList>
    </citation>
    <scope>NUCLEOTIDE SEQUENCE [LARGE SCALE GENOMIC DNA]</scope>
    <source>
        <strain evidence="2 3">DSM 45165</strain>
    </source>
</reference>
<dbReference type="EMBL" id="PJMY01000003">
    <property type="protein sequence ID" value="PKV95284.1"/>
    <property type="molecule type" value="Genomic_DNA"/>
</dbReference>
<organism evidence="2 3">
    <name type="scientific">Amycolatopsis echigonensis</name>
    <dbReference type="NCBI Taxonomy" id="2576905"/>
    <lineage>
        <taxon>Bacteria</taxon>
        <taxon>Bacillati</taxon>
        <taxon>Actinomycetota</taxon>
        <taxon>Actinomycetes</taxon>
        <taxon>Pseudonocardiales</taxon>
        <taxon>Pseudonocardiaceae</taxon>
        <taxon>Amycolatopsis</taxon>
    </lineage>
</organism>
<accession>A0A2N3WN37</accession>
<comment type="caution">
    <text evidence="2">The sequence shown here is derived from an EMBL/GenBank/DDBJ whole genome shotgun (WGS) entry which is preliminary data.</text>
</comment>
<evidence type="ECO:0000256" key="1">
    <source>
        <dbReference type="SAM" id="Phobius"/>
    </source>
</evidence>
<proteinExistence type="predicted"/>
<keyword evidence="1" id="KW-1133">Transmembrane helix</keyword>
<keyword evidence="1" id="KW-0812">Transmembrane</keyword>
<keyword evidence="3" id="KW-1185">Reference proteome</keyword>
<name>A0A2N3WN37_9PSEU</name>